<dbReference type="Pfam" id="PF02317">
    <property type="entry name" value="Octopine_DH"/>
    <property type="match status" value="1"/>
</dbReference>
<evidence type="ECO:0000313" key="2">
    <source>
        <dbReference type="EMBL" id="EED92518.1"/>
    </source>
</evidence>
<dbReference type="SUPFAM" id="SSF48179">
    <property type="entry name" value="6-phosphogluconate dehydrogenase C-terminal domain-like"/>
    <property type="match status" value="1"/>
</dbReference>
<dbReference type="PANTHER" id="PTHR38015">
    <property type="entry name" value="BLR6086 PROTEIN"/>
    <property type="match status" value="1"/>
</dbReference>
<dbReference type="KEGG" id="tps:THAPSDRAFT_262572"/>
<dbReference type="Gene3D" id="1.10.1040.10">
    <property type="entry name" value="N-(1-d-carboxylethyl)-l-norvaline Dehydrogenase, domain 2"/>
    <property type="match status" value="1"/>
</dbReference>
<dbReference type="PANTHER" id="PTHR38015:SF1">
    <property type="entry name" value="OPINE DEHYDROGENASE DOMAIN-CONTAINING PROTEIN"/>
    <property type="match status" value="1"/>
</dbReference>
<feature type="non-terminal residue" evidence="2">
    <location>
        <position position="1"/>
    </location>
</feature>
<dbReference type="Proteomes" id="UP000001449">
    <property type="component" value="Chromosome 5"/>
</dbReference>
<sequence length="397" mass="43455">LKVGIAGAGAIAFGTASLLSSFGHDASIWSPSGAGTSELVDEEGTSQIQSTGAIEQIVNVRVAHSPNDLVRSNDNVLVLALPVNGHKSVMEQLAPEIPTNPMMHVIISSHASLGAVYLMQLLREEQRRYDWIRITAWGTTAITARKTSGTSVNVLTKRKAVDICTVPSNPDSFYNLTELLSDGRALCTLLFGQRFVRRRGGLLAISLSNLNPQNHLGIVLGNMSRMDPPPPPPPIDPLSTKPLPDTSLEKWWQGKCITPNVGRLMEALDRERFDIAMALNIDVRTIFEHFSWSFNVPLETPVINARDGLATKAMRPLTVSEMNQQMHYYAKTDVLGPSVPDSRYVLEDVPYGLVLTVILGRLLNRPAVLHESGIMILSAMYGRDFMAENELLQGLGL</sequence>
<dbReference type="InParanoid" id="B8C385"/>
<dbReference type="InterPro" id="IPR013328">
    <property type="entry name" value="6PGD_dom2"/>
</dbReference>
<dbReference type="GeneID" id="7448148"/>
<reference evidence="2 3" key="2">
    <citation type="journal article" date="2008" name="Nature">
        <title>The Phaeodactylum genome reveals the evolutionary history of diatom genomes.</title>
        <authorList>
            <person name="Bowler C."/>
            <person name="Allen A.E."/>
            <person name="Badger J.H."/>
            <person name="Grimwood J."/>
            <person name="Jabbari K."/>
            <person name="Kuo A."/>
            <person name="Maheswari U."/>
            <person name="Martens C."/>
            <person name="Maumus F."/>
            <person name="Otillar R.P."/>
            <person name="Rayko E."/>
            <person name="Salamov A."/>
            <person name="Vandepoele K."/>
            <person name="Beszteri B."/>
            <person name="Gruber A."/>
            <person name="Heijde M."/>
            <person name="Katinka M."/>
            <person name="Mock T."/>
            <person name="Valentin K."/>
            <person name="Verret F."/>
            <person name="Berges J.A."/>
            <person name="Brownlee C."/>
            <person name="Cadoret J.P."/>
            <person name="Chiovitti A."/>
            <person name="Choi C.J."/>
            <person name="Coesel S."/>
            <person name="De Martino A."/>
            <person name="Detter J.C."/>
            <person name="Durkin C."/>
            <person name="Falciatore A."/>
            <person name="Fournet J."/>
            <person name="Haruta M."/>
            <person name="Huysman M.J."/>
            <person name="Jenkins B.D."/>
            <person name="Jiroutova K."/>
            <person name="Jorgensen R.E."/>
            <person name="Joubert Y."/>
            <person name="Kaplan A."/>
            <person name="Kroger N."/>
            <person name="Kroth P.G."/>
            <person name="La Roche J."/>
            <person name="Lindquist E."/>
            <person name="Lommer M."/>
            <person name="Martin-Jezequel V."/>
            <person name="Lopez P.J."/>
            <person name="Lucas S."/>
            <person name="Mangogna M."/>
            <person name="McGinnis K."/>
            <person name="Medlin L.K."/>
            <person name="Montsant A."/>
            <person name="Oudot-Le Secq M.P."/>
            <person name="Napoli C."/>
            <person name="Obornik M."/>
            <person name="Parker M.S."/>
            <person name="Petit J.L."/>
            <person name="Porcel B.M."/>
            <person name="Poulsen N."/>
            <person name="Robison M."/>
            <person name="Rychlewski L."/>
            <person name="Rynearson T.A."/>
            <person name="Schmutz J."/>
            <person name="Shapiro H."/>
            <person name="Siaut M."/>
            <person name="Stanley M."/>
            <person name="Sussman M.R."/>
            <person name="Taylor A.R."/>
            <person name="Vardi A."/>
            <person name="von Dassow P."/>
            <person name="Vyverman W."/>
            <person name="Willis A."/>
            <person name="Wyrwicz L.S."/>
            <person name="Rokhsar D.S."/>
            <person name="Weissenbach J."/>
            <person name="Armbrust E.V."/>
            <person name="Green B.R."/>
            <person name="Van de Peer Y."/>
            <person name="Grigoriev I.V."/>
        </authorList>
    </citation>
    <scope>NUCLEOTIDE SEQUENCE [LARGE SCALE GENOMIC DNA]</scope>
    <source>
        <strain evidence="2 3">CCMP1335</strain>
    </source>
</reference>
<evidence type="ECO:0000313" key="3">
    <source>
        <dbReference type="Proteomes" id="UP000001449"/>
    </source>
</evidence>
<dbReference type="GO" id="GO:0016491">
    <property type="term" value="F:oxidoreductase activity"/>
    <property type="evidence" value="ECO:0007669"/>
    <property type="project" value="InterPro"/>
</dbReference>
<dbReference type="InterPro" id="IPR036291">
    <property type="entry name" value="NAD(P)-bd_dom_sf"/>
</dbReference>
<dbReference type="AlphaFoldDB" id="B8C385"/>
<dbReference type="InterPro" id="IPR051729">
    <property type="entry name" value="Opine/Lysopine_DH"/>
</dbReference>
<dbReference type="RefSeq" id="XP_002290766.1">
    <property type="nucleotide sequence ID" value="XM_002290730.1"/>
</dbReference>
<dbReference type="SUPFAM" id="SSF51735">
    <property type="entry name" value="NAD(P)-binding Rossmann-fold domains"/>
    <property type="match status" value="1"/>
</dbReference>
<dbReference type="InterPro" id="IPR008927">
    <property type="entry name" value="6-PGluconate_DH-like_C_sf"/>
</dbReference>
<evidence type="ECO:0000259" key="1">
    <source>
        <dbReference type="Pfam" id="PF02317"/>
    </source>
</evidence>
<feature type="domain" description="Opine dehydrogenase" evidence="1">
    <location>
        <begin position="200"/>
        <end position="380"/>
    </location>
</feature>
<dbReference type="eggNOG" id="ENOG502T1NF">
    <property type="taxonomic scope" value="Eukaryota"/>
</dbReference>
<accession>B8C385</accession>
<protein>
    <recommendedName>
        <fullName evidence="1">Opine dehydrogenase domain-containing protein</fullName>
    </recommendedName>
</protein>
<organism evidence="2 3">
    <name type="scientific">Thalassiosira pseudonana</name>
    <name type="common">Marine diatom</name>
    <name type="synonym">Cyclotella nana</name>
    <dbReference type="NCBI Taxonomy" id="35128"/>
    <lineage>
        <taxon>Eukaryota</taxon>
        <taxon>Sar</taxon>
        <taxon>Stramenopiles</taxon>
        <taxon>Ochrophyta</taxon>
        <taxon>Bacillariophyta</taxon>
        <taxon>Coscinodiscophyceae</taxon>
        <taxon>Thalassiosirophycidae</taxon>
        <taxon>Thalassiosirales</taxon>
        <taxon>Thalassiosiraceae</taxon>
        <taxon>Thalassiosira</taxon>
    </lineage>
</organism>
<dbReference type="InterPro" id="IPR003421">
    <property type="entry name" value="Opine_DH"/>
</dbReference>
<name>B8C385_THAPS</name>
<keyword evidence="3" id="KW-1185">Reference proteome</keyword>
<dbReference type="HOGENOM" id="CLU_056511_2_0_1"/>
<reference evidence="2 3" key="1">
    <citation type="journal article" date="2004" name="Science">
        <title>The genome of the diatom Thalassiosira pseudonana: ecology, evolution, and metabolism.</title>
        <authorList>
            <person name="Armbrust E.V."/>
            <person name="Berges J.A."/>
            <person name="Bowler C."/>
            <person name="Green B.R."/>
            <person name="Martinez D."/>
            <person name="Putnam N.H."/>
            <person name="Zhou S."/>
            <person name="Allen A.E."/>
            <person name="Apt K.E."/>
            <person name="Bechner M."/>
            <person name="Brzezinski M.A."/>
            <person name="Chaal B.K."/>
            <person name="Chiovitti A."/>
            <person name="Davis A.K."/>
            <person name="Demarest M.S."/>
            <person name="Detter J.C."/>
            <person name="Glavina T."/>
            <person name="Goodstein D."/>
            <person name="Hadi M.Z."/>
            <person name="Hellsten U."/>
            <person name="Hildebrand M."/>
            <person name="Jenkins B.D."/>
            <person name="Jurka J."/>
            <person name="Kapitonov V.V."/>
            <person name="Kroger N."/>
            <person name="Lau W.W."/>
            <person name="Lane T.W."/>
            <person name="Larimer F.W."/>
            <person name="Lippmeier J.C."/>
            <person name="Lucas S."/>
            <person name="Medina M."/>
            <person name="Montsant A."/>
            <person name="Obornik M."/>
            <person name="Parker M.S."/>
            <person name="Palenik B."/>
            <person name="Pazour G.J."/>
            <person name="Richardson P.M."/>
            <person name="Rynearson T.A."/>
            <person name="Saito M.A."/>
            <person name="Schwartz D.C."/>
            <person name="Thamatrakoln K."/>
            <person name="Valentin K."/>
            <person name="Vardi A."/>
            <person name="Wilkerson F.P."/>
            <person name="Rokhsar D.S."/>
        </authorList>
    </citation>
    <scope>NUCLEOTIDE SEQUENCE [LARGE SCALE GENOMIC DNA]</scope>
    <source>
        <strain evidence="2 3">CCMP1335</strain>
    </source>
</reference>
<dbReference type="PaxDb" id="35128-Thaps262572"/>
<proteinExistence type="predicted"/>
<feature type="non-terminal residue" evidence="2">
    <location>
        <position position="397"/>
    </location>
</feature>
<gene>
    <name evidence="2" type="ORF">THAPSDRAFT_262572</name>
</gene>
<dbReference type="EMBL" id="CM000642">
    <property type="protein sequence ID" value="EED92518.1"/>
    <property type="molecule type" value="Genomic_DNA"/>
</dbReference>
<dbReference type="Gene3D" id="3.40.50.720">
    <property type="entry name" value="NAD(P)-binding Rossmann-like Domain"/>
    <property type="match status" value="1"/>
</dbReference>